<organism evidence="3 4">
    <name type="scientific">Enterobacter kobei</name>
    <dbReference type="NCBI Taxonomy" id="208224"/>
    <lineage>
        <taxon>Bacteria</taxon>
        <taxon>Pseudomonadati</taxon>
        <taxon>Pseudomonadota</taxon>
        <taxon>Gammaproteobacteria</taxon>
        <taxon>Enterobacterales</taxon>
        <taxon>Enterobacteriaceae</taxon>
        <taxon>Enterobacter</taxon>
        <taxon>Enterobacter cloacae complex</taxon>
    </lineage>
</organism>
<proteinExistence type="predicted"/>
<evidence type="ECO:0000256" key="1">
    <source>
        <dbReference type="ARBA" id="ARBA00023002"/>
    </source>
</evidence>
<keyword evidence="1" id="KW-0560">Oxidoreductase</keyword>
<dbReference type="Proteomes" id="UP000682928">
    <property type="component" value="Chromosome"/>
</dbReference>
<dbReference type="Gene3D" id="3.50.50.60">
    <property type="entry name" value="FAD/NAD(P)-binding domain"/>
    <property type="match status" value="1"/>
</dbReference>
<accession>A0AA86J9Z0</accession>
<name>A0AA86J9Z0_9ENTR</name>
<gene>
    <name evidence="3" type="ORF">ENKO_23430</name>
</gene>
<dbReference type="PANTHER" id="PTHR13847:SF289">
    <property type="entry name" value="GLYCINE OXIDASE"/>
    <property type="match status" value="1"/>
</dbReference>
<dbReference type="SUPFAM" id="SSF51905">
    <property type="entry name" value="FAD/NAD(P)-binding domain"/>
    <property type="match status" value="1"/>
</dbReference>
<dbReference type="GO" id="GO:0005737">
    <property type="term" value="C:cytoplasm"/>
    <property type="evidence" value="ECO:0007669"/>
    <property type="project" value="TreeGrafter"/>
</dbReference>
<dbReference type="PANTHER" id="PTHR13847">
    <property type="entry name" value="SARCOSINE DEHYDROGENASE-RELATED"/>
    <property type="match status" value="1"/>
</dbReference>
<dbReference type="Gene3D" id="3.30.9.10">
    <property type="entry name" value="D-Amino Acid Oxidase, subunit A, domain 2"/>
    <property type="match status" value="1"/>
</dbReference>
<evidence type="ECO:0000313" key="3">
    <source>
        <dbReference type="EMBL" id="BCU55749.1"/>
    </source>
</evidence>
<dbReference type="InterPro" id="IPR036188">
    <property type="entry name" value="FAD/NAD-bd_sf"/>
</dbReference>
<dbReference type="EMBL" id="AP024590">
    <property type="protein sequence ID" value="BCU55749.1"/>
    <property type="molecule type" value="Genomic_DNA"/>
</dbReference>
<dbReference type="RefSeq" id="WP_254915034.1">
    <property type="nucleotide sequence ID" value="NZ_AP024590.1"/>
</dbReference>
<feature type="domain" description="FAD dependent oxidoreductase" evidence="2">
    <location>
        <begin position="16"/>
        <end position="334"/>
    </location>
</feature>
<dbReference type="Pfam" id="PF01266">
    <property type="entry name" value="DAO"/>
    <property type="match status" value="1"/>
</dbReference>
<dbReference type="GO" id="GO:0016491">
    <property type="term" value="F:oxidoreductase activity"/>
    <property type="evidence" value="ECO:0007669"/>
    <property type="project" value="UniProtKB-KW"/>
</dbReference>
<dbReference type="InterPro" id="IPR006076">
    <property type="entry name" value="FAD-dep_OxRdtase"/>
</dbReference>
<sequence length="357" mass="37718">MFVTPEKVTVTRSKRKIVVVGAGITGASIAWHLASHEFDVILVEQKMPASGATGSAFGWLTGAVSDEAADALLRRAALTDWHRLEDKIPELQINWSGSLKYGAVSETCVEGESPLQQAEIASLEPALVNPPAHGRYAAKDGAIEATEATRILVEKACEKGAVLQTETTVTSLCMTDGKVTGVLTSQGQLDADCVVLACGTGISTLTAQTGTPVPVLSSPAILLRFTAPRCAVKTIISGDDIEVRHARNGDVVAAEDYPASGNVRETAMAAQTAVKSRLKGAESSSLIHYSTGERPVPQDGYPILGFIDESKSLYVASMHPAVTCAATIGRLVCEELSAGKYDAIPQHYRPSRFTTKP</sequence>
<evidence type="ECO:0000313" key="4">
    <source>
        <dbReference type="Proteomes" id="UP000682928"/>
    </source>
</evidence>
<dbReference type="AlphaFoldDB" id="A0AA86J9Z0"/>
<protein>
    <submittedName>
        <fullName evidence="3">D-amino-acid oxidase</fullName>
    </submittedName>
</protein>
<reference evidence="3" key="1">
    <citation type="submission" date="2021-04" db="EMBL/GenBank/DDBJ databases">
        <title>Difference and commonality of drug resistance evolution in various bacteria. and drug sensitivity profiles.</title>
        <authorList>
            <person name="Maeda T."/>
            <person name="Shibai A."/>
            <person name="Kawada K."/>
            <person name="Kotani H."/>
            <person name="Tarusawa Y."/>
            <person name="Tanabe K."/>
            <person name="Furusawa C."/>
        </authorList>
    </citation>
    <scope>NUCLEOTIDE SEQUENCE</scope>
    <source>
        <strain evidence="3">JCM 8580</strain>
    </source>
</reference>
<evidence type="ECO:0000259" key="2">
    <source>
        <dbReference type="Pfam" id="PF01266"/>
    </source>
</evidence>